<comment type="function">
    <text evidence="1 9">The alpha subunit is responsible for the aldol cleavage of indoleglycerol phosphate to indole and glyceraldehyde 3-phosphate.</text>
</comment>
<dbReference type="UniPathway" id="UPA00035">
    <property type="reaction ID" value="UER00044"/>
</dbReference>
<dbReference type="EMBL" id="CP034759">
    <property type="protein sequence ID" value="QBG37602.1"/>
    <property type="molecule type" value="Genomic_DNA"/>
</dbReference>
<dbReference type="InterPro" id="IPR011060">
    <property type="entry name" value="RibuloseP-bd_barrel"/>
</dbReference>
<gene>
    <name evidence="9" type="primary">trpA</name>
    <name evidence="11" type="ORF">EMK97_18640</name>
</gene>
<evidence type="ECO:0000256" key="6">
    <source>
        <dbReference type="ARBA" id="ARBA00023141"/>
    </source>
</evidence>
<dbReference type="CDD" id="cd04724">
    <property type="entry name" value="Tryptophan_synthase_alpha"/>
    <property type="match status" value="1"/>
</dbReference>
<dbReference type="Pfam" id="PF00290">
    <property type="entry name" value="Trp_syntA"/>
    <property type="match status" value="1"/>
</dbReference>
<dbReference type="AlphaFoldDB" id="A0A4P6PCU7"/>
<dbReference type="RefSeq" id="WP_130604263.1">
    <property type="nucleotide sequence ID" value="NZ_CP034759.1"/>
</dbReference>
<dbReference type="Gene3D" id="3.20.20.70">
    <property type="entry name" value="Aldolase class I"/>
    <property type="match status" value="1"/>
</dbReference>
<evidence type="ECO:0000256" key="1">
    <source>
        <dbReference type="ARBA" id="ARBA00003365"/>
    </source>
</evidence>
<dbReference type="SUPFAM" id="SSF51366">
    <property type="entry name" value="Ribulose-phoshate binding barrel"/>
    <property type="match status" value="1"/>
</dbReference>
<dbReference type="PANTHER" id="PTHR43406">
    <property type="entry name" value="TRYPTOPHAN SYNTHASE, ALPHA CHAIN"/>
    <property type="match status" value="1"/>
</dbReference>
<evidence type="ECO:0000256" key="3">
    <source>
        <dbReference type="ARBA" id="ARBA00011270"/>
    </source>
</evidence>
<keyword evidence="5 9" id="KW-0822">Tryptophan biosynthesis</keyword>
<dbReference type="HAMAP" id="MF_00131">
    <property type="entry name" value="Trp_synth_alpha"/>
    <property type="match status" value="1"/>
</dbReference>
<evidence type="ECO:0000256" key="7">
    <source>
        <dbReference type="ARBA" id="ARBA00023239"/>
    </source>
</evidence>
<organism evidence="11 12">
    <name type="scientific">Litorilituus sediminis</name>
    <dbReference type="NCBI Taxonomy" id="718192"/>
    <lineage>
        <taxon>Bacteria</taxon>
        <taxon>Pseudomonadati</taxon>
        <taxon>Pseudomonadota</taxon>
        <taxon>Gammaproteobacteria</taxon>
        <taxon>Alteromonadales</taxon>
        <taxon>Colwelliaceae</taxon>
        <taxon>Litorilituus</taxon>
    </lineage>
</organism>
<evidence type="ECO:0000256" key="5">
    <source>
        <dbReference type="ARBA" id="ARBA00022822"/>
    </source>
</evidence>
<evidence type="ECO:0000256" key="2">
    <source>
        <dbReference type="ARBA" id="ARBA00004733"/>
    </source>
</evidence>
<dbReference type="KEGG" id="lsd:EMK97_18640"/>
<sequence length="281" mass="29513">MTIADNNTVGARYQASFAQLKEKNQAAFIPFVTIGDPNAEQSLAIIKTLIDAGADALELGIPFSDPSADGVTIQMAGLRALNSGINTDSCIDILKQVREYAPQIPIGLLLYGNLIFARGIDNFYCDMAEAGVDSVLIADVPIRESEPFRAAAIKHGIAPIFIAPPNASETTLQKVAEYGQGYTYILSRAGVTGVDSGALTPTSAADKLISTLNNFKAPAPVVGFGISTPEQVKDALAAGASGAISGSAVVKVIEDHLDDPKQMLLALTRFVSKMKQATLSE</sequence>
<protein>
    <recommendedName>
        <fullName evidence="9">Tryptophan synthase alpha chain</fullName>
        <ecNumber evidence="9">4.2.1.20</ecNumber>
    </recommendedName>
</protein>
<evidence type="ECO:0000256" key="10">
    <source>
        <dbReference type="RuleBase" id="RU003662"/>
    </source>
</evidence>
<comment type="catalytic activity">
    <reaction evidence="8 9">
        <text>(1S,2R)-1-C-(indol-3-yl)glycerol 3-phosphate + L-serine = D-glyceraldehyde 3-phosphate + L-tryptophan + H2O</text>
        <dbReference type="Rhea" id="RHEA:10532"/>
        <dbReference type="ChEBI" id="CHEBI:15377"/>
        <dbReference type="ChEBI" id="CHEBI:33384"/>
        <dbReference type="ChEBI" id="CHEBI:57912"/>
        <dbReference type="ChEBI" id="CHEBI:58866"/>
        <dbReference type="ChEBI" id="CHEBI:59776"/>
        <dbReference type="EC" id="4.2.1.20"/>
    </reaction>
</comment>
<dbReference type="GO" id="GO:0004834">
    <property type="term" value="F:tryptophan synthase activity"/>
    <property type="evidence" value="ECO:0007669"/>
    <property type="project" value="UniProtKB-UniRule"/>
</dbReference>
<dbReference type="Proteomes" id="UP000290244">
    <property type="component" value="Chromosome"/>
</dbReference>
<comment type="pathway">
    <text evidence="2 9">Amino-acid biosynthesis; L-tryptophan biosynthesis; L-tryptophan from chorismate: step 5/5.</text>
</comment>
<proteinExistence type="inferred from homology"/>
<evidence type="ECO:0000313" key="12">
    <source>
        <dbReference type="Proteomes" id="UP000290244"/>
    </source>
</evidence>
<keyword evidence="6 9" id="KW-0057">Aromatic amino acid biosynthesis</keyword>
<evidence type="ECO:0000256" key="9">
    <source>
        <dbReference type="HAMAP-Rule" id="MF_00131"/>
    </source>
</evidence>
<feature type="active site" description="Proton acceptor" evidence="9">
    <location>
        <position position="58"/>
    </location>
</feature>
<name>A0A4P6PCU7_9GAMM</name>
<keyword evidence="7 9" id="KW-0456">Lyase</keyword>
<dbReference type="EC" id="4.2.1.20" evidence="9"/>
<dbReference type="OrthoDB" id="9804578at2"/>
<keyword evidence="4 9" id="KW-0028">Amino-acid biosynthesis</keyword>
<keyword evidence="12" id="KW-1185">Reference proteome</keyword>
<evidence type="ECO:0000256" key="8">
    <source>
        <dbReference type="ARBA" id="ARBA00049047"/>
    </source>
</evidence>
<dbReference type="NCBIfam" id="TIGR00262">
    <property type="entry name" value="trpA"/>
    <property type="match status" value="1"/>
</dbReference>
<reference evidence="11 12" key="1">
    <citation type="submission" date="2018-12" db="EMBL/GenBank/DDBJ databases">
        <title>Complete genome of Litorilituus sediminis.</title>
        <authorList>
            <person name="Liu A."/>
            <person name="Rong J."/>
        </authorList>
    </citation>
    <scope>NUCLEOTIDE SEQUENCE [LARGE SCALE GENOMIC DNA]</scope>
    <source>
        <strain evidence="11 12">JCM 17549</strain>
    </source>
</reference>
<dbReference type="GO" id="GO:0005829">
    <property type="term" value="C:cytosol"/>
    <property type="evidence" value="ECO:0007669"/>
    <property type="project" value="TreeGrafter"/>
</dbReference>
<dbReference type="PANTHER" id="PTHR43406:SF1">
    <property type="entry name" value="TRYPTOPHAN SYNTHASE ALPHA CHAIN, CHLOROPLASTIC"/>
    <property type="match status" value="1"/>
</dbReference>
<comment type="similarity">
    <text evidence="9 10">Belongs to the TrpA family.</text>
</comment>
<evidence type="ECO:0000256" key="4">
    <source>
        <dbReference type="ARBA" id="ARBA00022605"/>
    </source>
</evidence>
<feature type="active site" description="Proton acceptor" evidence="9">
    <location>
        <position position="69"/>
    </location>
</feature>
<dbReference type="FunFam" id="3.20.20.70:FF:000037">
    <property type="entry name" value="Tryptophan synthase alpha chain"/>
    <property type="match status" value="1"/>
</dbReference>
<evidence type="ECO:0000313" key="11">
    <source>
        <dbReference type="EMBL" id="QBG37602.1"/>
    </source>
</evidence>
<comment type="subunit">
    <text evidence="3 9">Tetramer of two alpha and two beta chains.</text>
</comment>
<accession>A0A4P6PCU7</accession>
<dbReference type="InterPro" id="IPR013785">
    <property type="entry name" value="Aldolase_TIM"/>
</dbReference>
<dbReference type="InterPro" id="IPR002028">
    <property type="entry name" value="Trp_synthase_suA"/>
</dbReference>